<proteinExistence type="predicted"/>
<accession>A0A0H4K1R8</accession>
<organism evidence="1 2">
    <name type="scientific">Vibrio cholerae</name>
    <dbReference type="NCBI Taxonomy" id="666"/>
    <lineage>
        <taxon>Bacteria</taxon>
        <taxon>Pseudomonadati</taxon>
        <taxon>Pseudomonadota</taxon>
        <taxon>Gammaproteobacteria</taxon>
        <taxon>Vibrionales</taxon>
        <taxon>Vibrionaceae</taxon>
        <taxon>Vibrio</taxon>
    </lineage>
</organism>
<dbReference type="AlphaFoldDB" id="A0A0H4K1R8"/>
<evidence type="ECO:0000313" key="1">
    <source>
        <dbReference type="EMBL" id="MVD22029.1"/>
    </source>
</evidence>
<gene>
    <name evidence="1" type="ORF">D6U24_01545</name>
</gene>
<sequence length="81" mass="9448">MNKESVEAFLTRVKWATSNTNTDHYDDLIFVASLTCLSIRAIDLDHFKNKYERKLHMPSDIRHIGGICFEIFFHLASFITL</sequence>
<comment type="caution">
    <text evidence="1">The sequence shown here is derived from an EMBL/GenBank/DDBJ whole genome shotgun (WGS) entry which is preliminary data.</text>
</comment>
<reference evidence="1 2" key="1">
    <citation type="submission" date="2018-09" db="EMBL/GenBank/DDBJ databases">
        <title>Genomic epidemiology reveals two lineages of Vibrio cholerae that can cause global cholera epidemics despite absence of cholera toxin gene.</title>
        <authorList>
            <person name="Wang H."/>
            <person name="Zen W."/>
            <person name="Yu H."/>
            <person name="Zhang W."/>
            <person name="Pan J."/>
            <person name="Yang C."/>
            <person name="Cui Y."/>
        </authorList>
    </citation>
    <scope>NUCLEOTIDE SEQUENCE [LARGE SCALE GENOMIC DNA]</scope>
    <source>
        <strain evidence="1 2">00-1_S85</strain>
    </source>
</reference>
<dbReference type="EMBL" id="QZRB01000001">
    <property type="protein sequence ID" value="MVD22029.1"/>
    <property type="molecule type" value="Genomic_DNA"/>
</dbReference>
<evidence type="ECO:0000313" key="2">
    <source>
        <dbReference type="Proteomes" id="UP000471242"/>
    </source>
</evidence>
<protein>
    <submittedName>
        <fullName evidence="1">Uncharacterized protein</fullName>
    </submittedName>
</protein>
<dbReference type="Proteomes" id="UP000471242">
    <property type="component" value="Unassembled WGS sequence"/>
</dbReference>
<name>A0A0H4K1R8_VIBCL</name>